<proteinExistence type="predicted"/>
<accession>A0A8E7PFZ4</accession>
<dbReference type="AlphaFoldDB" id="A0A8E7PFZ4"/>
<protein>
    <recommendedName>
        <fullName evidence="2">POTRA domain-containing protein</fullName>
    </recommendedName>
</protein>
<reference evidence="1" key="1">
    <citation type="submission" date="2019-07" db="EMBL/GenBank/DDBJ databases">
        <authorList>
            <person name="Zhang J."/>
            <person name="Liu T."/>
        </authorList>
    </citation>
    <scope>NUCLEOTIDE SEQUENCE</scope>
</reference>
<evidence type="ECO:0000313" key="1">
    <source>
        <dbReference type="EMBL" id="QVY57880.1"/>
    </source>
</evidence>
<sequence>MLYRLKYLPLFIFLTIYLVFLEKKINTNICIYTKIAFNINITDNGKLRTIHKQNIQVQLEGYKNILFFNILPKYYKILHEYDHYYIKALKLIKYLQNSGFLNKIEYFIIYSNNIVHFIVNINTNPIIKKIEIIKYNQLKIPQQILIHFFKSQIGLPANYKYINNSIKKIYQWYQEQGFEYIYIQLIGNQKNHTIKLHIFEGKIKSNKFICCSKHNISRTLVHKIEKIIERKLNILPGSLLNIKILQENIKYLKNIRLIKNLKYDIIYDLEGLIVKINYSIPTQSQGYFYNKYLVLNSYVNQIKSYTINKNVIKNKYLVIFENIKNNFNHKLYYRYLGFKTFFPNVNSKYYNSTVTIILTRKLPQLKINFFYPNLELAQDILDYIKINIYYRIYYIKTLYPFQDIQAKYFSKQNKLQPKTLFHSIKTDISCKYIVNNEIYIMKNIKNICNTHTKKFINLNSYFINQYIVSRAKVLNTIIQQKLFSLNLQIKYNNPDLHNKFRSGIFIFIDSIFFKFTKFQNINAIYNRSSMRYYQTFTIKNLLPYIKKSIIIIFSEVSLLNNINTIIFHKYSINSVNIYLELFNKETIKTYIQYLNHVEYHIQINDFLSTYFFYHISNKLHYIYTYYYYTQNLGLGIQFNIPINNIPKIRFEYGINIYAQNYYQLRLFYPYIT</sequence>
<name>A0A8E7PFZ4_9FLOR</name>
<evidence type="ECO:0008006" key="2">
    <source>
        <dbReference type="Google" id="ProtNLM"/>
    </source>
</evidence>
<geneLocation type="plastid" evidence="1"/>
<dbReference type="EMBL" id="MN240356">
    <property type="protein sequence ID" value="QVY57880.1"/>
    <property type="molecule type" value="Genomic_DNA"/>
</dbReference>
<gene>
    <name evidence="1" type="primary">ORF672</name>
</gene>
<organism evidence="1">
    <name type="scientific">Betaphycus gelatinus</name>
    <dbReference type="NCBI Taxonomy" id="1191690"/>
    <lineage>
        <taxon>Eukaryota</taxon>
        <taxon>Rhodophyta</taxon>
        <taxon>Florideophyceae</taxon>
        <taxon>Rhodymeniophycidae</taxon>
        <taxon>Gigartinales</taxon>
        <taxon>Solieriaceae</taxon>
        <taxon>Betaphycus</taxon>
    </lineage>
</organism>
<keyword evidence="1" id="KW-0934">Plastid</keyword>
<reference evidence="1" key="2">
    <citation type="journal article" date="2021" name="Genomics">
        <title>Comparative analysis of mitochondrial genomes of Nirvanini and Evacanthini (Hemiptera: Cicadellidae) reveals an explicit evolutionary relationship.</title>
        <authorList>
            <person name="Du Y."/>
            <person name="Liang Z."/>
            <person name="Dietrich C.H."/>
            <person name="Dai W."/>
        </authorList>
    </citation>
    <scope>NUCLEOTIDE SEQUENCE</scope>
</reference>